<evidence type="ECO:0000313" key="3">
    <source>
        <dbReference type="Proteomes" id="UP000422764"/>
    </source>
</evidence>
<proteinExistence type="predicted"/>
<accession>A0A6I6FES3</accession>
<dbReference type="PROSITE" id="PS51257">
    <property type="entry name" value="PROKAR_LIPOPROTEIN"/>
    <property type="match status" value="1"/>
</dbReference>
<feature type="transmembrane region" description="Helical" evidence="1">
    <location>
        <begin position="12"/>
        <end position="27"/>
    </location>
</feature>
<keyword evidence="1" id="KW-1133">Transmembrane helix</keyword>
<evidence type="ECO:0000256" key="1">
    <source>
        <dbReference type="SAM" id="Phobius"/>
    </source>
</evidence>
<evidence type="ECO:0000313" key="2">
    <source>
        <dbReference type="EMBL" id="QGU96385.1"/>
    </source>
</evidence>
<dbReference type="EMBL" id="CP046522">
    <property type="protein sequence ID" value="QGU96385.1"/>
    <property type="molecule type" value="Genomic_DNA"/>
</dbReference>
<reference evidence="2 3" key="1">
    <citation type="submission" date="2019-12" db="EMBL/GenBank/DDBJ databases">
        <title>Genome sequenceing of Clostridium bovifaecis.</title>
        <authorList>
            <person name="Yao Y."/>
        </authorList>
    </citation>
    <scope>NUCLEOTIDE SEQUENCE [LARGE SCALE GENOMIC DNA]</scope>
    <source>
        <strain evidence="2 3">BXX</strain>
    </source>
</reference>
<keyword evidence="1" id="KW-0472">Membrane</keyword>
<feature type="transmembrane region" description="Helical" evidence="1">
    <location>
        <begin position="33"/>
        <end position="53"/>
    </location>
</feature>
<protein>
    <recommendedName>
        <fullName evidence="4">Lipoprotein</fullName>
    </recommendedName>
</protein>
<gene>
    <name evidence="2" type="ORF">GOM49_15945</name>
</gene>
<evidence type="ECO:0008006" key="4">
    <source>
        <dbReference type="Google" id="ProtNLM"/>
    </source>
</evidence>
<keyword evidence="3" id="KW-1185">Reference proteome</keyword>
<name>A0A6I6FES3_9CLOT</name>
<organism evidence="2 3">
    <name type="scientific">Clostridium bovifaecis</name>
    <dbReference type="NCBI Taxonomy" id="2184719"/>
    <lineage>
        <taxon>Bacteria</taxon>
        <taxon>Bacillati</taxon>
        <taxon>Bacillota</taxon>
        <taxon>Clostridia</taxon>
        <taxon>Eubacteriales</taxon>
        <taxon>Clostridiaceae</taxon>
        <taxon>Clostridium</taxon>
    </lineage>
</organism>
<sequence length="62" mass="7252">MKEKILLKKDWLVLLISSIACIYYIVIQDFLEVNIIVSVLWSILNLVLVYRVVASISPFKRK</sequence>
<dbReference type="Proteomes" id="UP000422764">
    <property type="component" value="Chromosome"/>
</dbReference>
<keyword evidence="1" id="KW-0812">Transmembrane</keyword>
<dbReference type="AlphaFoldDB" id="A0A6I6FES3"/>